<reference evidence="6" key="1">
    <citation type="journal article" date="2019" name="Int. J. Syst. Evol. Microbiol.">
        <title>The Global Catalogue of Microorganisms (GCM) 10K type strain sequencing project: providing services to taxonomists for standard genome sequencing and annotation.</title>
        <authorList>
            <consortium name="The Broad Institute Genomics Platform"/>
            <consortium name="The Broad Institute Genome Sequencing Center for Infectious Disease"/>
            <person name="Wu L."/>
            <person name="Ma J."/>
        </authorList>
    </citation>
    <scope>NUCLEOTIDE SEQUENCE [LARGE SCALE GENOMIC DNA]</scope>
    <source>
        <strain evidence="6">CCUG 49018</strain>
    </source>
</reference>
<dbReference type="PROSITE" id="PS00552">
    <property type="entry name" value="HTH_MERR_1"/>
    <property type="match status" value="1"/>
</dbReference>
<dbReference type="Proteomes" id="UP001597182">
    <property type="component" value="Unassembled WGS sequence"/>
</dbReference>
<dbReference type="PROSITE" id="PS50937">
    <property type="entry name" value="HTH_MERR_2"/>
    <property type="match status" value="1"/>
</dbReference>
<dbReference type="PRINTS" id="PR00040">
    <property type="entry name" value="HTHMERR"/>
</dbReference>
<dbReference type="InterPro" id="IPR047057">
    <property type="entry name" value="MerR_fam"/>
</dbReference>
<dbReference type="PANTHER" id="PTHR30204:SF94">
    <property type="entry name" value="HEAVY METAL-DEPENDENT TRANSCRIPTIONAL REGULATOR HI_0293-RELATED"/>
    <property type="match status" value="1"/>
</dbReference>
<sequence>MRIGELADRVGVSTRTLRHYESLGLLPGRRGSNGYRVYDDADVRAVREIRMLVGLGFALEETRPFVDCLRAGHERAGSCPDSLAVLRRKIAEVDESVDRLRRVRAELGDQLVEATHARCEFSLFSP</sequence>
<dbReference type="SMART" id="SM00422">
    <property type="entry name" value="HTH_MERR"/>
    <property type="match status" value="1"/>
</dbReference>
<keyword evidence="6" id="KW-1185">Reference proteome</keyword>
<protein>
    <submittedName>
        <fullName evidence="5">MerR family transcriptional regulator</fullName>
    </submittedName>
</protein>
<dbReference type="RefSeq" id="WP_013677361.1">
    <property type="nucleotide sequence ID" value="NZ_BAABKS010000053.1"/>
</dbReference>
<dbReference type="InterPro" id="IPR009061">
    <property type="entry name" value="DNA-bd_dom_put_sf"/>
</dbReference>
<evidence type="ECO:0000256" key="3">
    <source>
        <dbReference type="ARBA" id="ARBA00023163"/>
    </source>
</evidence>
<evidence type="ECO:0000259" key="4">
    <source>
        <dbReference type="PROSITE" id="PS50937"/>
    </source>
</evidence>
<dbReference type="Pfam" id="PF13411">
    <property type="entry name" value="MerR_1"/>
    <property type="match status" value="1"/>
</dbReference>
<name>A0ABW3VF58_9PSEU</name>
<comment type="caution">
    <text evidence="5">The sequence shown here is derived from an EMBL/GenBank/DDBJ whole genome shotgun (WGS) entry which is preliminary data.</text>
</comment>
<proteinExistence type="predicted"/>
<accession>A0ABW3VF58</accession>
<dbReference type="InterPro" id="IPR000551">
    <property type="entry name" value="MerR-type_HTH_dom"/>
</dbReference>
<dbReference type="Gene3D" id="1.10.1660.10">
    <property type="match status" value="1"/>
</dbReference>
<dbReference type="CDD" id="cd01282">
    <property type="entry name" value="HTH_MerR-like_sg3"/>
    <property type="match status" value="1"/>
</dbReference>
<evidence type="ECO:0000256" key="1">
    <source>
        <dbReference type="ARBA" id="ARBA00023015"/>
    </source>
</evidence>
<keyword evidence="3" id="KW-0804">Transcription</keyword>
<gene>
    <name evidence="5" type="ORF">ACFQ34_09465</name>
</gene>
<evidence type="ECO:0000313" key="6">
    <source>
        <dbReference type="Proteomes" id="UP001597182"/>
    </source>
</evidence>
<keyword evidence="1" id="KW-0805">Transcription regulation</keyword>
<evidence type="ECO:0000313" key="5">
    <source>
        <dbReference type="EMBL" id="MFD1233508.1"/>
    </source>
</evidence>
<keyword evidence="2" id="KW-0238">DNA-binding</keyword>
<dbReference type="PANTHER" id="PTHR30204">
    <property type="entry name" value="REDOX-CYCLING DRUG-SENSING TRANSCRIPTIONAL ACTIVATOR SOXR"/>
    <property type="match status" value="1"/>
</dbReference>
<dbReference type="EMBL" id="JBHTMB010000064">
    <property type="protein sequence ID" value="MFD1233508.1"/>
    <property type="molecule type" value="Genomic_DNA"/>
</dbReference>
<evidence type="ECO:0000256" key="2">
    <source>
        <dbReference type="ARBA" id="ARBA00023125"/>
    </source>
</evidence>
<organism evidence="5 6">
    <name type="scientific">Pseudonocardia benzenivorans</name>
    <dbReference type="NCBI Taxonomy" id="228005"/>
    <lineage>
        <taxon>Bacteria</taxon>
        <taxon>Bacillati</taxon>
        <taxon>Actinomycetota</taxon>
        <taxon>Actinomycetes</taxon>
        <taxon>Pseudonocardiales</taxon>
        <taxon>Pseudonocardiaceae</taxon>
        <taxon>Pseudonocardia</taxon>
    </lineage>
</organism>
<feature type="domain" description="HTH merR-type" evidence="4">
    <location>
        <begin position="1"/>
        <end position="68"/>
    </location>
</feature>
<dbReference type="SUPFAM" id="SSF46955">
    <property type="entry name" value="Putative DNA-binding domain"/>
    <property type="match status" value="1"/>
</dbReference>